<gene>
    <name evidence="1" type="ORF">KME28_03065</name>
</gene>
<comment type="caution">
    <text evidence="1">The sequence shown here is derived from an EMBL/GenBank/DDBJ whole genome shotgun (WGS) entry which is preliminary data.</text>
</comment>
<dbReference type="Pfam" id="PF08012">
    <property type="entry name" value="DUF1702"/>
    <property type="match status" value="1"/>
</dbReference>
<evidence type="ECO:0000313" key="2">
    <source>
        <dbReference type="Proteomes" id="UP000813215"/>
    </source>
</evidence>
<reference evidence="1" key="2">
    <citation type="journal article" date="2022" name="Microbiol. Resour. Announc.">
        <title>Metagenome Sequencing to Explore Phylogenomics of Terrestrial Cyanobacteria.</title>
        <authorList>
            <person name="Ward R.D."/>
            <person name="Stajich J.E."/>
            <person name="Johansen J.R."/>
            <person name="Huntemann M."/>
            <person name="Clum A."/>
            <person name="Foster B."/>
            <person name="Foster B."/>
            <person name="Roux S."/>
            <person name="Palaniappan K."/>
            <person name="Varghese N."/>
            <person name="Mukherjee S."/>
            <person name="Reddy T.B.K."/>
            <person name="Daum C."/>
            <person name="Copeland A."/>
            <person name="Chen I.A."/>
            <person name="Ivanova N.N."/>
            <person name="Kyrpides N.C."/>
            <person name="Shapiro N."/>
            <person name="Eloe-Fadrosh E.A."/>
            <person name="Pietrasiak N."/>
        </authorList>
    </citation>
    <scope>NUCLEOTIDE SEQUENCE</scope>
    <source>
        <strain evidence="1">HA4357-MV3</strain>
    </source>
</reference>
<reference evidence="1" key="1">
    <citation type="submission" date="2021-05" db="EMBL/GenBank/DDBJ databases">
        <authorList>
            <person name="Pietrasiak N."/>
            <person name="Ward R."/>
            <person name="Stajich J.E."/>
            <person name="Kurbessoian T."/>
        </authorList>
    </citation>
    <scope>NUCLEOTIDE SEQUENCE</scope>
    <source>
        <strain evidence="1">HA4357-MV3</strain>
    </source>
</reference>
<protein>
    <submittedName>
        <fullName evidence="1">DUF1702 family protein</fullName>
    </submittedName>
</protein>
<sequence length="309" mass="33645">MTQDIISTETRKLRGVPLLPPEAAQRLGKIHGTYSQGYEIGTAAEDLEAILPKLNAVTADLLGFALEGVGTGLAQRDLLAPADYNRVETFVKGPGAAYENFVYVGLGLMLGRKKLPIKPYLKSLSLTRSWLVLDGYGFQHGFTHWQDYLQGQPIPEPLTGYACQVFDQGMGRSIWFIDGTDLTRIPQTIAHFPPERQVNLWGGLGYACAYAGGVDRSTLKALKIAAGSYDLVLAQAAAIAAKSRQLLGNPSIYTELACQVFCGMEAEAAAESIDKILENLSTNTATSEPESWQPYRIHLMHQSRVALLA</sequence>
<organism evidence="1 2">
    <name type="scientific">Pelatocladus maniniholoensis HA4357-MV3</name>
    <dbReference type="NCBI Taxonomy" id="1117104"/>
    <lineage>
        <taxon>Bacteria</taxon>
        <taxon>Bacillati</taxon>
        <taxon>Cyanobacteriota</taxon>
        <taxon>Cyanophyceae</taxon>
        <taxon>Nostocales</taxon>
        <taxon>Nostocaceae</taxon>
        <taxon>Pelatocladus</taxon>
    </lineage>
</organism>
<proteinExistence type="predicted"/>
<dbReference type="AlphaFoldDB" id="A0A9E3H542"/>
<name>A0A9E3H542_9NOST</name>
<evidence type="ECO:0000313" key="1">
    <source>
        <dbReference type="EMBL" id="MBW4430741.1"/>
    </source>
</evidence>
<dbReference type="InterPro" id="IPR012964">
    <property type="entry name" value="DUF1702"/>
</dbReference>
<dbReference type="Proteomes" id="UP000813215">
    <property type="component" value="Unassembled WGS sequence"/>
</dbReference>
<dbReference type="EMBL" id="JAHHHW010000029">
    <property type="protein sequence ID" value="MBW4430741.1"/>
    <property type="molecule type" value="Genomic_DNA"/>
</dbReference>
<accession>A0A9E3H542</accession>